<dbReference type="SUPFAM" id="SSF48498">
    <property type="entry name" value="Tetracyclin repressor-like, C-terminal domain"/>
    <property type="match status" value="1"/>
</dbReference>
<evidence type="ECO:0000256" key="1">
    <source>
        <dbReference type="ARBA" id="ARBA00023125"/>
    </source>
</evidence>
<evidence type="ECO:0000313" key="5">
    <source>
        <dbReference type="Proteomes" id="UP001375743"/>
    </source>
</evidence>
<keyword evidence="1 2" id="KW-0238">DNA-binding</keyword>
<dbReference type="InterPro" id="IPR036271">
    <property type="entry name" value="Tet_transcr_reg_TetR-rel_C_sf"/>
</dbReference>
<dbReference type="Proteomes" id="UP001375743">
    <property type="component" value="Unassembled WGS sequence"/>
</dbReference>
<keyword evidence="5" id="KW-1185">Reference proteome</keyword>
<dbReference type="PROSITE" id="PS50977">
    <property type="entry name" value="HTH_TETR_2"/>
    <property type="match status" value="1"/>
</dbReference>
<dbReference type="InterPro" id="IPR001647">
    <property type="entry name" value="HTH_TetR"/>
</dbReference>
<evidence type="ECO:0000259" key="3">
    <source>
        <dbReference type="PROSITE" id="PS50977"/>
    </source>
</evidence>
<name>A0ABU8XTU1_9PROT</name>
<feature type="domain" description="HTH tetR-type" evidence="3">
    <location>
        <begin position="20"/>
        <end position="80"/>
    </location>
</feature>
<dbReference type="Pfam" id="PF17938">
    <property type="entry name" value="TetR_C_29"/>
    <property type="match status" value="1"/>
</dbReference>
<feature type="DNA-binding region" description="H-T-H motif" evidence="2">
    <location>
        <begin position="43"/>
        <end position="62"/>
    </location>
</feature>
<evidence type="ECO:0000256" key="2">
    <source>
        <dbReference type="PROSITE-ProRule" id="PRU00335"/>
    </source>
</evidence>
<dbReference type="InterPro" id="IPR041474">
    <property type="entry name" value="NicS_C"/>
</dbReference>
<comment type="caution">
    <text evidence="4">The sequence shown here is derived from an EMBL/GenBank/DDBJ whole genome shotgun (WGS) entry which is preliminary data.</text>
</comment>
<protein>
    <submittedName>
        <fullName evidence="4">TetR/AcrR family transcriptional regulator</fullName>
    </submittedName>
</protein>
<proteinExistence type="predicted"/>
<dbReference type="InterPro" id="IPR050109">
    <property type="entry name" value="HTH-type_TetR-like_transc_reg"/>
</dbReference>
<reference evidence="4 5" key="1">
    <citation type="submission" date="2024-01" db="EMBL/GenBank/DDBJ databases">
        <title>Multi-omics insights into the function and evolution of sodium benzoate biodegradation pathways in Benzoatithermus flavus gen. nov., sp. nov. from hot spring.</title>
        <authorList>
            <person name="Hu C.-J."/>
            <person name="Li W.-J."/>
        </authorList>
    </citation>
    <scope>NUCLEOTIDE SEQUENCE [LARGE SCALE GENOMIC DNA]</scope>
    <source>
        <strain evidence="4 5">SYSU G07066</strain>
    </source>
</reference>
<accession>A0ABU8XTU1</accession>
<dbReference type="InterPro" id="IPR009057">
    <property type="entry name" value="Homeodomain-like_sf"/>
</dbReference>
<organism evidence="4 5">
    <name type="scientific">Benzoatithermus flavus</name>
    <dbReference type="NCBI Taxonomy" id="3108223"/>
    <lineage>
        <taxon>Bacteria</taxon>
        <taxon>Pseudomonadati</taxon>
        <taxon>Pseudomonadota</taxon>
        <taxon>Alphaproteobacteria</taxon>
        <taxon>Geminicoccales</taxon>
        <taxon>Geminicoccaceae</taxon>
        <taxon>Benzoatithermus</taxon>
    </lineage>
</organism>
<dbReference type="SUPFAM" id="SSF46689">
    <property type="entry name" value="Homeodomain-like"/>
    <property type="match status" value="1"/>
</dbReference>
<dbReference type="PRINTS" id="PR00455">
    <property type="entry name" value="HTHTETR"/>
</dbReference>
<gene>
    <name evidence="4" type="ORF">U1T56_15765</name>
</gene>
<dbReference type="Gene3D" id="1.10.357.10">
    <property type="entry name" value="Tetracycline Repressor, domain 2"/>
    <property type="match status" value="1"/>
</dbReference>
<dbReference type="EMBL" id="JBBLZC010000016">
    <property type="protein sequence ID" value="MEK0084612.1"/>
    <property type="molecule type" value="Genomic_DNA"/>
</dbReference>
<sequence length="229" mass="25195">MSDRVARARTAARRRPRDVERTRGDIIAAATAEFAEKGLSGARVDEIAARTRTTKPAIYYHFGSKEGLYTAVLEAAYGGIRDVEQALRLEELPPREAMRRLVEVTFDYHAAHPEWVRLVSVENIHEARHIAGSAAIAERNAAVIAILQALLVRGEREGVFRAGVDPVNLHLMISSLCFYRVSNRHTWGAIFGRDLAAPEHAAAQRQMAVEAVLRYLQPDAGQGIGSCGS</sequence>
<dbReference type="PANTHER" id="PTHR30328:SF54">
    <property type="entry name" value="HTH-TYPE TRANSCRIPTIONAL REPRESSOR SCO4008"/>
    <property type="match status" value="1"/>
</dbReference>
<dbReference type="PANTHER" id="PTHR30328">
    <property type="entry name" value="TRANSCRIPTIONAL REPRESSOR"/>
    <property type="match status" value="1"/>
</dbReference>
<evidence type="ECO:0000313" key="4">
    <source>
        <dbReference type="EMBL" id="MEK0084612.1"/>
    </source>
</evidence>
<dbReference type="RefSeq" id="WP_418160461.1">
    <property type="nucleotide sequence ID" value="NZ_JBBLZC010000016.1"/>
</dbReference>
<dbReference type="Pfam" id="PF00440">
    <property type="entry name" value="TetR_N"/>
    <property type="match status" value="1"/>
</dbReference>